<dbReference type="EMBL" id="CAJEWN010000093">
    <property type="protein sequence ID" value="CAD2162716.1"/>
    <property type="molecule type" value="Genomic_DNA"/>
</dbReference>
<keyword evidence="1" id="KW-0812">Transmembrane</keyword>
<dbReference type="Proteomes" id="UP000580250">
    <property type="component" value="Unassembled WGS sequence"/>
</dbReference>
<dbReference type="AlphaFoldDB" id="A0A6V7URJ1"/>
<name>A0A6V7URJ1_MELEN</name>
<reference evidence="2 3" key="1">
    <citation type="submission" date="2020-08" db="EMBL/GenBank/DDBJ databases">
        <authorList>
            <person name="Koutsovoulos G."/>
            <person name="Danchin GJ E."/>
        </authorList>
    </citation>
    <scope>NUCLEOTIDE SEQUENCE [LARGE SCALE GENOMIC DNA]</scope>
</reference>
<accession>A0A6V7URJ1</accession>
<comment type="caution">
    <text evidence="2">The sequence shown here is derived from an EMBL/GenBank/DDBJ whole genome shotgun (WGS) entry which is preliminary data.</text>
</comment>
<protein>
    <submittedName>
        <fullName evidence="2">Uncharacterized protein</fullName>
    </submittedName>
</protein>
<evidence type="ECO:0000256" key="1">
    <source>
        <dbReference type="SAM" id="Phobius"/>
    </source>
</evidence>
<sequence length="63" mass="7805">MWAIFCLKECCLLFLGNYLNQFFVHLCVAIIKYFYFYCQNIFKVKLMESFERREIIDLEENIF</sequence>
<gene>
    <name evidence="2" type="ORF">MENT_LOCUS15573</name>
</gene>
<keyword evidence="1" id="KW-1133">Transmembrane helix</keyword>
<feature type="transmembrane region" description="Helical" evidence="1">
    <location>
        <begin position="22"/>
        <end position="42"/>
    </location>
</feature>
<evidence type="ECO:0000313" key="3">
    <source>
        <dbReference type="Proteomes" id="UP000580250"/>
    </source>
</evidence>
<keyword evidence="1" id="KW-0472">Membrane</keyword>
<organism evidence="2 3">
    <name type="scientific">Meloidogyne enterolobii</name>
    <name type="common">Root-knot nematode worm</name>
    <name type="synonym">Meloidogyne mayaguensis</name>
    <dbReference type="NCBI Taxonomy" id="390850"/>
    <lineage>
        <taxon>Eukaryota</taxon>
        <taxon>Metazoa</taxon>
        <taxon>Ecdysozoa</taxon>
        <taxon>Nematoda</taxon>
        <taxon>Chromadorea</taxon>
        <taxon>Rhabditida</taxon>
        <taxon>Tylenchina</taxon>
        <taxon>Tylenchomorpha</taxon>
        <taxon>Tylenchoidea</taxon>
        <taxon>Meloidogynidae</taxon>
        <taxon>Meloidogyninae</taxon>
        <taxon>Meloidogyne</taxon>
    </lineage>
</organism>
<proteinExistence type="predicted"/>
<evidence type="ECO:0000313" key="2">
    <source>
        <dbReference type="EMBL" id="CAD2162716.1"/>
    </source>
</evidence>